<dbReference type="Proteomes" id="UP000663852">
    <property type="component" value="Unassembled WGS sequence"/>
</dbReference>
<dbReference type="AlphaFoldDB" id="A0A814DYJ4"/>
<organism evidence="2 3">
    <name type="scientific">Adineta ricciae</name>
    <name type="common">Rotifer</name>
    <dbReference type="NCBI Taxonomy" id="249248"/>
    <lineage>
        <taxon>Eukaryota</taxon>
        <taxon>Metazoa</taxon>
        <taxon>Spiralia</taxon>
        <taxon>Gnathifera</taxon>
        <taxon>Rotifera</taxon>
        <taxon>Eurotatoria</taxon>
        <taxon>Bdelloidea</taxon>
        <taxon>Adinetida</taxon>
        <taxon>Adinetidae</taxon>
        <taxon>Adineta</taxon>
    </lineage>
</organism>
<sequence>MVWIFFFFETNKHIEQRIDYRKSVPQIYTVVLYVFSKCILIYVQALLSGTTDDETTRRNLRIVHTFHYLFVAKIPRYPKRCLKQQYSQNGKMTKQILSTQTMRFDVEGVYDNDTNGYIQHQIDKRNISASTNLY</sequence>
<keyword evidence="1" id="KW-0472">Membrane</keyword>
<comment type="caution">
    <text evidence="2">The sequence shown here is derived from an EMBL/GenBank/DDBJ whole genome shotgun (WGS) entry which is preliminary data.</text>
</comment>
<reference evidence="2" key="1">
    <citation type="submission" date="2021-02" db="EMBL/GenBank/DDBJ databases">
        <authorList>
            <person name="Nowell W R."/>
        </authorList>
    </citation>
    <scope>NUCLEOTIDE SEQUENCE</scope>
</reference>
<name>A0A814DYJ4_ADIRI</name>
<evidence type="ECO:0000256" key="1">
    <source>
        <dbReference type="SAM" id="Phobius"/>
    </source>
</evidence>
<keyword evidence="1" id="KW-0812">Transmembrane</keyword>
<proteinExistence type="predicted"/>
<accession>A0A814DYJ4</accession>
<keyword evidence="1" id="KW-1133">Transmembrane helix</keyword>
<protein>
    <submittedName>
        <fullName evidence="2">Uncharacterized protein</fullName>
    </submittedName>
</protein>
<gene>
    <name evidence="2" type="ORF">EDS130_LOCUS12820</name>
</gene>
<feature type="transmembrane region" description="Helical" evidence="1">
    <location>
        <begin position="27"/>
        <end position="47"/>
    </location>
</feature>
<evidence type="ECO:0000313" key="2">
    <source>
        <dbReference type="EMBL" id="CAF0960425.1"/>
    </source>
</evidence>
<evidence type="ECO:0000313" key="3">
    <source>
        <dbReference type="Proteomes" id="UP000663852"/>
    </source>
</evidence>
<dbReference type="EMBL" id="CAJNOJ010000049">
    <property type="protein sequence ID" value="CAF0960425.1"/>
    <property type="molecule type" value="Genomic_DNA"/>
</dbReference>